<keyword evidence="2" id="KW-1185">Reference proteome</keyword>
<accession>A0A212FPT1</accession>
<gene>
    <name evidence="1" type="ORF">KGM_212057A</name>
</gene>
<name>A0A212FPT1_DANPL</name>
<sequence length="12" mass="1487">MKHQKSDSLSYY</sequence>
<feature type="non-terminal residue" evidence="1">
    <location>
        <position position="12"/>
    </location>
</feature>
<evidence type="ECO:0000313" key="1">
    <source>
        <dbReference type="EMBL" id="OWR55762.1"/>
    </source>
</evidence>
<organism evidence="1 2">
    <name type="scientific">Danaus plexippus plexippus</name>
    <dbReference type="NCBI Taxonomy" id="278856"/>
    <lineage>
        <taxon>Eukaryota</taxon>
        <taxon>Metazoa</taxon>
        <taxon>Ecdysozoa</taxon>
        <taxon>Arthropoda</taxon>
        <taxon>Hexapoda</taxon>
        <taxon>Insecta</taxon>
        <taxon>Pterygota</taxon>
        <taxon>Neoptera</taxon>
        <taxon>Endopterygota</taxon>
        <taxon>Lepidoptera</taxon>
        <taxon>Glossata</taxon>
        <taxon>Ditrysia</taxon>
        <taxon>Papilionoidea</taxon>
        <taxon>Nymphalidae</taxon>
        <taxon>Danainae</taxon>
        <taxon>Danaini</taxon>
        <taxon>Danaina</taxon>
        <taxon>Danaus</taxon>
        <taxon>Danaus</taxon>
    </lineage>
</organism>
<protein>
    <submittedName>
        <fullName evidence="1">Vesicle protein sorting-associated</fullName>
    </submittedName>
</protein>
<evidence type="ECO:0000313" key="2">
    <source>
        <dbReference type="Proteomes" id="UP000007151"/>
    </source>
</evidence>
<dbReference type="KEGG" id="dpl:KGM_212057A"/>
<dbReference type="InParanoid" id="A0A212FPT1"/>
<dbReference type="EMBL" id="AGBW02000740">
    <property type="protein sequence ID" value="OWR55762.1"/>
    <property type="molecule type" value="Genomic_DNA"/>
</dbReference>
<comment type="caution">
    <text evidence="1">The sequence shown here is derived from an EMBL/GenBank/DDBJ whole genome shotgun (WGS) entry which is preliminary data.</text>
</comment>
<reference evidence="1 2" key="1">
    <citation type="journal article" date="2011" name="Cell">
        <title>The monarch butterfly genome yields insights into long-distance migration.</title>
        <authorList>
            <person name="Zhan S."/>
            <person name="Merlin C."/>
            <person name="Boore J.L."/>
            <person name="Reppert S.M."/>
        </authorList>
    </citation>
    <scope>NUCLEOTIDE SEQUENCE [LARGE SCALE GENOMIC DNA]</scope>
    <source>
        <strain evidence="1">F-2</strain>
    </source>
</reference>
<dbReference type="Proteomes" id="UP000007151">
    <property type="component" value="Unassembled WGS sequence"/>
</dbReference>
<proteinExistence type="predicted"/>